<proteinExistence type="predicted"/>
<feature type="transmembrane region" description="Helical" evidence="1">
    <location>
        <begin position="280"/>
        <end position="304"/>
    </location>
</feature>
<gene>
    <name evidence="2" type="ORF">IV56_GL001733</name>
</gene>
<accession>A0A0R2N2G7</accession>
<feature type="transmembrane region" description="Helical" evidence="1">
    <location>
        <begin position="135"/>
        <end position="153"/>
    </location>
</feature>
<comment type="caution">
    <text evidence="2">The sequence shown here is derived from an EMBL/GenBank/DDBJ whole genome shotgun (WGS) entry which is preliminary data.</text>
</comment>
<feature type="transmembrane region" description="Helical" evidence="1">
    <location>
        <begin position="316"/>
        <end position="342"/>
    </location>
</feature>
<dbReference type="PATRIC" id="fig|1293598.4.peg.1807"/>
<evidence type="ECO:0000313" key="3">
    <source>
        <dbReference type="Proteomes" id="UP000050969"/>
    </source>
</evidence>
<feature type="transmembrane region" description="Helical" evidence="1">
    <location>
        <begin position="165"/>
        <end position="185"/>
    </location>
</feature>
<sequence length="351" mass="38230">MPRWLKLLLVVIVPLIVAALAWVDAPLYQAPIVEATRVTNQKAEAITDENQNQDHQTNQEIRARYLNTKRKGQTVSLNNTFTDSGTIDFEVKTGNQLFVTSGKSPQIKDLKRDWLLLSLLSLFIVVLALTMRRQFWMTLISLVLNTGLFYLAVHVDVTNQQLSVGLLFSGLAIAFTLITAVFIVGLKPLAGVISGVTVLATGLAVALGYAIMTLTNYAGIHLETVKYVTQAPQLLFYIQVVIGALGAVLDIVGDISMTLAASPQTGKARFQTGMALGRDILGPLINVLLMIFMVGTFSEAILWLRNSNSIAQTVEWVMGLGLAQTLISAFGIVLAVPITSLLMSMRRGTTR</sequence>
<dbReference type="OrthoDB" id="5753718at2"/>
<evidence type="ECO:0000256" key="1">
    <source>
        <dbReference type="SAM" id="Phobius"/>
    </source>
</evidence>
<dbReference type="EMBL" id="JQCE01000006">
    <property type="protein sequence ID" value="KRO17939.1"/>
    <property type="molecule type" value="Genomic_DNA"/>
</dbReference>
<dbReference type="PANTHER" id="PTHR41771">
    <property type="entry name" value="MEMBRANE PROTEIN-RELATED"/>
    <property type="match status" value="1"/>
</dbReference>
<protein>
    <submittedName>
        <fullName evidence="2">Multitransmembrane protein</fullName>
    </submittedName>
</protein>
<dbReference type="Proteomes" id="UP000050969">
    <property type="component" value="Unassembled WGS sequence"/>
</dbReference>
<feature type="transmembrane region" description="Helical" evidence="1">
    <location>
        <begin position="114"/>
        <end position="130"/>
    </location>
</feature>
<evidence type="ECO:0000313" key="2">
    <source>
        <dbReference type="EMBL" id="KRO17939.1"/>
    </source>
</evidence>
<keyword evidence="1" id="KW-1133">Transmembrane helix</keyword>
<dbReference type="Pfam" id="PF07907">
    <property type="entry name" value="YibE_F"/>
    <property type="match status" value="1"/>
</dbReference>
<feature type="transmembrane region" description="Helical" evidence="1">
    <location>
        <begin position="234"/>
        <end position="259"/>
    </location>
</feature>
<keyword evidence="1" id="KW-0472">Membrane</keyword>
<organism evidence="2 3">
    <name type="scientific">Lacticaseibacillus saniviri JCM 17471 = DSM 24301</name>
    <dbReference type="NCBI Taxonomy" id="1293598"/>
    <lineage>
        <taxon>Bacteria</taxon>
        <taxon>Bacillati</taxon>
        <taxon>Bacillota</taxon>
        <taxon>Bacilli</taxon>
        <taxon>Lactobacillales</taxon>
        <taxon>Lactobacillaceae</taxon>
        <taxon>Lacticaseibacillus</taxon>
    </lineage>
</organism>
<dbReference type="InterPro" id="IPR012507">
    <property type="entry name" value="YibE_F"/>
</dbReference>
<feature type="transmembrane region" description="Helical" evidence="1">
    <location>
        <begin position="192"/>
        <end position="214"/>
    </location>
</feature>
<keyword evidence="1" id="KW-0812">Transmembrane</keyword>
<name>A0A0R2N2G7_9LACO</name>
<dbReference type="RefSeq" id="WP_054776854.1">
    <property type="nucleotide sequence ID" value="NZ_BBBX01000004.1"/>
</dbReference>
<dbReference type="PANTHER" id="PTHR41771:SF1">
    <property type="entry name" value="MEMBRANE PROTEIN"/>
    <property type="match status" value="1"/>
</dbReference>
<dbReference type="STRING" id="1293598.IV56_GL001733"/>
<reference evidence="2 3" key="1">
    <citation type="journal article" date="2015" name="Genome Announc.">
        <title>Expanding the biotechnology potential of lactobacilli through comparative genomics of 213 strains and associated genera.</title>
        <authorList>
            <person name="Sun Z."/>
            <person name="Harris H.M."/>
            <person name="McCann A."/>
            <person name="Guo C."/>
            <person name="Argimon S."/>
            <person name="Zhang W."/>
            <person name="Yang X."/>
            <person name="Jeffery I.B."/>
            <person name="Cooney J.C."/>
            <person name="Kagawa T.F."/>
            <person name="Liu W."/>
            <person name="Song Y."/>
            <person name="Salvetti E."/>
            <person name="Wrobel A."/>
            <person name="Rasinkangas P."/>
            <person name="Parkhill J."/>
            <person name="Rea M.C."/>
            <person name="O'Sullivan O."/>
            <person name="Ritari J."/>
            <person name="Douillard F.P."/>
            <person name="Paul Ross R."/>
            <person name="Yang R."/>
            <person name="Briner A.E."/>
            <person name="Felis G.E."/>
            <person name="de Vos W.M."/>
            <person name="Barrangou R."/>
            <person name="Klaenhammer T.R."/>
            <person name="Caufield P.W."/>
            <person name="Cui Y."/>
            <person name="Zhang H."/>
            <person name="O'Toole P.W."/>
        </authorList>
    </citation>
    <scope>NUCLEOTIDE SEQUENCE [LARGE SCALE GENOMIC DNA]</scope>
    <source>
        <strain evidence="2 3">DSM 24301</strain>
    </source>
</reference>
<dbReference type="AlphaFoldDB" id="A0A0R2N2G7"/>
<keyword evidence="3" id="KW-1185">Reference proteome</keyword>